<keyword evidence="2" id="KW-1185">Reference proteome</keyword>
<dbReference type="HOGENOM" id="CLU_1881657_0_0_0"/>
<protein>
    <recommendedName>
        <fullName evidence="3">Bacterial repeat domain-containing protein</fullName>
    </recommendedName>
</protein>
<gene>
    <name evidence="1" type="ORF">U27_06697</name>
</gene>
<organism evidence="1 2">
    <name type="scientific">Vecturithrix granuli</name>
    <dbReference type="NCBI Taxonomy" id="1499967"/>
    <lineage>
        <taxon>Bacteria</taxon>
        <taxon>Candidatus Moduliflexota</taxon>
        <taxon>Candidatus Vecturitrichia</taxon>
        <taxon>Candidatus Vecturitrichales</taxon>
        <taxon>Candidatus Vecturitrichaceae</taxon>
        <taxon>Candidatus Vecturithrix</taxon>
    </lineage>
</organism>
<dbReference type="Proteomes" id="UP000030661">
    <property type="component" value="Unassembled WGS sequence"/>
</dbReference>
<evidence type="ECO:0008006" key="3">
    <source>
        <dbReference type="Google" id="ProtNLM"/>
    </source>
</evidence>
<accession>A0A081C557</accession>
<dbReference type="AlphaFoldDB" id="A0A081C557"/>
<sequence length="135" mass="14214">MLVYNSNSGVLSGFTGMANDEDISSGEITFNGAKSSGVTSNIIVLSITFDVIDSISSDLDLEYTAMAAAYTFINLLPVLPVNDGAVLVSPQYRLTVNIEGSGTTIPVAGEYKHDEGTEVELTAEPATATGWHFDS</sequence>
<name>A0A081C557_VECG1</name>
<evidence type="ECO:0000313" key="1">
    <source>
        <dbReference type="EMBL" id="GAK59712.1"/>
    </source>
</evidence>
<dbReference type="EMBL" id="DF820470">
    <property type="protein sequence ID" value="GAK59712.1"/>
    <property type="molecule type" value="Genomic_DNA"/>
</dbReference>
<evidence type="ECO:0000313" key="2">
    <source>
        <dbReference type="Proteomes" id="UP000030661"/>
    </source>
</evidence>
<proteinExistence type="predicted"/>
<reference evidence="1 2" key="1">
    <citation type="journal article" date="2015" name="PeerJ">
        <title>First genomic representation of candidate bacterial phylum KSB3 points to enhanced environmental sensing as a trigger of wastewater bulking.</title>
        <authorList>
            <person name="Sekiguchi Y."/>
            <person name="Ohashi A."/>
            <person name="Parks D.H."/>
            <person name="Yamauchi T."/>
            <person name="Tyson G.W."/>
            <person name="Hugenholtz P."/>
        </authorList>
    </citation>
    <scope>NUCLEOTIDE SEQUENCE [LARGE SCALE GENOMIC DNA]</scope>
</reference>